<protein>
    <submittedName>
        <fullName evidence="1">Uncharacterized protein</fullName>
    </submittedName>
</protein>
<organism evidence="1 2">
    <name type="scientific">Araneus ventricosus</name>
    <name type="common">Orbweaver spider</name>
    <name type="synonym">Epeira ventricosa</name>
    <dbReference type="NCBI Taxonomy" id="182803"/>
    <lineage>
        <taxon>Eukaryota</taxon>
        <taxon>Metazoa</taxon>
        <taxon>Ecdysozoa</taxon>
        <taxon>Arthropoda</taxon>
        <taxon>Chelicerata</taxon>
        <taxon>Arachnida</taxon>
        <taxon>Araneae</taxon>
        <taxon>Araneomorphae</taxon>
        <taxon>Entelegynae</taxon>
        <taxon>Araneoidea</taxon>
        <taxon>Araneidae</taxon>
        <taxon>Araneus</taxon>
    </lineage>
</organism>
<keyword evidence="2" id="KW-1185">Reference proteome</keyword>
<evidence type="ECO:0000313" key="2">
    <source>
        <dbReference type="Proteomes" id="UP000499080"/>
    </source>
</evidence>
<dbReference type="EMBL" id="BGPR01079601">
    <property type="protein sequence ID" value="GBL75203.1"/>
    <property type="molecule type" value="Genomic_DNA"/>
</dbReference>
<dbReference type="AlphaFoldDB" id="A0A4Y2A651"/>
<reference evidence="1 2" key="1">
    <citation type="journal article" date="2019" name="Sci. Rep.">
        <title>Orb-weaving spider Araneus ventricosus genome elucidates the spidroin gene catalogue.</title>
        <authorList>
            <person name="Kono N."/>
            <person name="Nakamura H."/>
            <person name="Ohtoshi R."/>
            <person name="Moran D.A.P."/>
            <person name="Shinohara A."/>
            <person name="Yoshida Y."/>
            <person name="Fujiwara M."/>
            <person name="Mori M."/>
            <person name="Tomita M."/>
            <person name="Arakawa K."/>
        </authorList>
    </citation>
    <scope>NUCLEOTIDE SEQUENCE [LARGE SCALE GENOMIC DNA]</scope>
</reference>
<comment type="caution">
    <text evidence="1">The sequence shown here is derived from an EMBL/GenBank/DDBJ whole genome shotgun (WGS) entry which is preliminary data.</text>
</comment>
<accession>A0A4Y2A651</accession>
<dbReference type="Proteomes" id="UP000499080">
    <property type="component" value="Unassembled WGS sequence"/>
</dbReference>
<name>A0A4Y2A651_ARAVE</name>
<gene>
    <name evidence="1" type="ORF">AVEN_72629_1</name>
</gene>
<sequence length="124" mass="13925">MLLKSQIQTSGSSFPETFSHTTSNVGWVNTQLVGWNGSAVSKHTENMLVLVISNSLVMIGFDEMAPQNMKNMTMKKDQKKNHHVPKKLCKPLYLRRSVQCTHRAVNPLISITHMKGLSNDCLKT</sequence>
<evidence type="ECO:0000313" key="1">
    <source>
        <dbReference type="EMBL" id="GBL75203.1"/>
    </source>
</evidence>
<proteinExistence type="predicted"/>